<dbReference type="PANTHER" id="PTHR10075:SF14">
    <property type="entry name" value="CELL ADHESION MOLECULE DSCAM2-RELATED"/>
    <property type="match status" value="1"/>
</dbReference>
<keyword evidence="3" id="KW-0393">Immunoglobulin domain</keyword>
<comment type="caution">
    <text evidence="9">The sequence shown here is derived from an EMBL/GenBank/DDBJ whole genome shotgun (WGS) entry which is preliminary data.</text>
</comment>
<comment type="caution">
    <text evidence="4">Lacks conserved residue(s) required for the propagation of feature annotation.</text>
</comment>
<keyword evidence="6" id="KW-0812">Transmembrane</keyword>
<dbReference type="SUPFAM" id="SSF57535">
    <property type="entry name" value="Complement control module/SCR domain"/>
    <property type="match status" value="1"/>
</dbReference>
<feature type="domain" description="Sushi" evidence="8">
    <location>
        <begin position="479"/>
        <end position="538"/>
    </location>
</feature>
<dbReference type="PROSITE" id="PS50923">
    <property type="entry name" value="SUSHI"/>
    <property type="match status" value="1"/>
</dbReference>
<protein>
    <submittedName>
        <fullName evidence="9">Uncharacterized protein</fullName>
    </submittedName>
</protein>
<keyword evidence="2 4" id="KW-1015">Disulfide bond</keyword>
<proteinExistence type="predicted"/>
<keyword evidence="10" id="KW-1185">Reference proteome</keyword>
<evidence type="ECO:0000256" key="4">
    <source>
        <dbReference type="PROSITE-ProRule" id="PRU00302"/>
    </source>
</evidence>
<dbReference type="Pfam" id="PF01391">
    <property type="entry name" value="Collagen"/>
    <property type="match status" value="1"/>
</dbReference>
<evidence type="ECO:0000256" key="3">
    <source>
        <dbReference type="ARBA" id="ARBA00023319"/>
    </source>
</evidence>
<keyword evidence="6" id="KW-1133">Transmembrane helix</keyword>
<feature type="domain" description="Ig-like" evidence="7">
    <location>
        <begin position="205"/>
        <end position="291"/>
    </location>
</feature>
<feature type="compositionally biased region" description="Basic and acidic residues" evidence="5">
    <location>
        <begin position="72"/>
        <end position="95"/>
    </location>
</feature>
<organism evidence="9 10">
    <name type="scientific">Porites lobata</name>
    <dbReference type="NCBI Taxonomy" id="104759"/>
    <lineage>
        <taxon>Eukaryota</taxon>
        <taxon>Metazoa</taxon>
        <taxon>Cnidaria</taxon>
        <taxon>Anthozoa</taxon>
        <taxon>Hexacorallia</taxon>
        <taxon>Scleractinia</taxon>
        <taxon>Fungiina</taxon>
        <taxon>Poritidae</taxon>
        <taxon>Porites</taxon>
    </lineage>
</organism>
<dbReference type="InterPro" id="IPR003598">
    <property type="entry name" value="Ig_sub2"/>
</dbReference>
<dbReference type="InterPro" id="IPR008160">
    <property type="entry name" value="Collagen"/>
</dbReference>
<evidence type="ECO:0000256" key="1">
    <source>
        <dbReference type="ARBA" id="ARBA00022729"/>
    </source>
</evidence>
<feature type="region of interest" description="Disordered" evidence="5">
    <location>
        <begin position="125"/>
        <end position="177"/>
    </location>
</feature>
<dbReference type="EMBL" id="CALNXK010000116">
    <property type="protein sequence ID" value="CAH3160376.1"/>
    <property type="molecule type" value="Genomic_DNA"/>
</dbReference>
<dbReference type="InterPro" id="IPR036179">
    <property type="entry name" value="Ig-like_dom_sf"/>
</dbReference>
<feature type="compositionally biased region" description="Low complexity" evidence="5">
    <location>
        <begin position="155"/>
        <end position="166"/>
    </location>
</feature>
<dbReference type="Pfam" id="PF07679">
    <property type="entry name" value="I-set"/>
    <property type="match status" value="3"/>
</dbReference>
<evidence type="ECO:0000259" key="7">
    <source>
        <dbReference type="PROSITE" id="PS50835"/>
    </source>
</evidence>
<feature type="transmembrane region" description="Helical" evidence="6">
    <location>
        <begin position="12"/>
        <end position="34"/>
    </location>
</feature>
<dbReference type="SMART" id="SM00409">
    <property type="entry name" value="IG"/>
    <property type="match status" value="3"/>
</dbReference>
<dbReference type="Gene3D" id="2.60.40.10">
    <property type="entry name" value="Immunoglobulins"/>
    <property type="match status" value="3"/>
</dbReference>
<feature type="domain" description="Ig-like" evidence="7">
    <location>
        <begin position="388"/>
        <end position="477"/>
    </location>
</feature>
<accession>A0ABN8QDC3</accession>
<dbReference type="PANTHER" id="PTHR10075">
    <property type="entry name" value="BASIGIN RELATED"/>
    <property type="match status" value="1"/>
</dbReference>
<evidence type="ECO:0000259" key="8">
    <source>
        <dbReference type="PROSITE" id="PS50923"/>
    </source>
</evidence>
<keyword evidence="1" id="KW-0732">Signal</keyword>
<dbReference type="SMART" id="SM00032">
    <property type="entry name" value="CCP"/>
    <property type="match status" value="1"/>
</dbReference>
<evidence type="ECO:0000256" key="6">
    <source>
        <dbReference type="SAM" id="Phobius"/>
    </source>
</evidence>
<sequence>MASGRDSPSLSTVISGLHLIFTLTSVAFLSYKVFNLENELSLIRREVPTQADRESSNVGRDVNATPLTRVQGIKDQEQRSERDRRAGKRKSESSAADKLKVVCVQKLLSNLQVANDVVNGTGKVICMKGPQGPPGEPGPPGKPGTPGPRGRRGRPGTPGKNGAPGRKGPRGKPLKSPDVNVTVLQKLVEQLQTSNQADVAMFAPPRFTSKPPPLIFIKEGGNLTLSISVSGNPQPKITWSVRLKIHENESRVNSTGDEKFELNYIRFEDEGVITCRAENVFGVQETEVELTVLGAPRFSKSPPGEMTGFLGKETKIRCDFLGNPTPEVTWTRSPAKPLPQGRSEVKKDGLYINSTEGEDGGVYSCLARNDYGIKLHGTFLKVKSVESPSFVSKPPASFKVSSIGALIRVNCSATGSPLPKILWYKNNVSLPVFNNVTTDEVTSELVIGQFKPSDQATYTCVARNMYNDEEKTTTNIALIRCSNPGKPDDATVVSQSKNYWAGEYVRYLCNPGYTMVGPAVRRCLPSGKWSGYVPTCTDKPECKRYKVIDDPARYKYFKSGKVTNDHYLPEGWYAFIKGKQMSTTCCYRSGYCDTHYQGRLTGSHPTVDDGIVSRQVYFGYYYEYNVNFYKYRFSIYIKVRNCGPFYIYKLKPTPTSEYTRYCTE</sequence>
<feature type="disulfide bond" evidence="4">
    <location>
        <begin position="509"/>
        <end position="536"/>
    </location>
</feature>
<dbReference type="InterPro" id="IPR003599">
    <property type="entry name" value="Ig_sub"/>
</dbReference>
<name>A0ABN8QDC3_9CNID</name>
<evidence type="ECO:0000256" key="5">
    <source>
        <dbReference type="SAM" id="MobiDB-lite"/>
    </source>
</evidence>
<evidence type="ECO:0000256" key="2">
    <source>
        <dbReference type="ARBA" id="ARBA00023157"/>
    </source>
</evidence>
<dbReference type="Pfam" id="PF23283">
    <property type="entry name" value="D8C_UMOD"/>
    <property type="match status" value="1"/>
</dbReference>
<gene>
    <name evidence="9" type="ORF">PLOB_00004142</name>
</gene>
<feature type="domain" description="Ig-like" evidence="7">
    <location>
        <begin position="296"/>
        <end position="369"/>
    </location>
</feature>
<dbReference type="InterPro" id="IPR000436">
    <property type="entry name" value="Sushi_SCR_CCP_dom"/>
</dbReference>
<dbReference type="SUPFAM" id="SSF48726">
    <property type="entry name" value="Immunoglobulin"/>
    <property type="match status" value="3"/>
</dbReference>
<dbReference type="InterPro" id="IPR035976">
    <property type="entry name" value="Sushi/SCR/CCP_sf"/>
</dbReference>
<keyword evidence="6" id="KW-0472">Membrane</keyword>
<dbReference type="Gene3D" id="2.10.70.10">
    <property type="entry name" value="Complement Module, domain 1"/>
    <property type="match status" value="1"/>
</dbReference>
<feature type="compositionally biased region" description="Pro residues" evidence="5">
    <location>
        <begin position="131"/>
        <end position="146"/>
    </location>
</feature>
<dbReference type="PROSITE" id="PS50835">
    <property type="entry name" value="IG_LIKE"/>
    <property type="match status" value="3"/>
</dbReference>
<dbReference type="CDD" id="cd00033">
    <property type="entry name" value="CCP"/>
    <property type="match status" value="1"/>
</dbReference>
<dbReference type="CDD" id="cd00096">
    <property type="entry name" value="Ig"/>
    <property type="match status" value="1"/>
</dbReference>
<evidence type="ECO:0000313" key="10">
    <source>
        <dbReference type="Proteomes" id="UP001159405"/>
    </source>
</evidence>
<dbReference type="InterPro" id="IPR013098">
    <property type="entry name" value="Ig_I-set"/>
</dbReference>
<dbReference type="SMART" id="SM00408">
    <property type="entry name" value="IGc2"/>
    <property type="match status" value="3"/>
</dbReference>
<dbReference type="InterPro" id="IPR013783">
    <property type="entry name" value="Ig-like_fold"/>
</dbReference>
<dbReference type="Pfam" id="PF00084">
    <property type="entry name" value="Sushi"/>
    <property type="match status" value="1"/>
</dbReference>
<keyword evidence="4" id="KW-0768">Sushi</keyword>
<dbReference type="Proteomes" id="UP001159405">
    <property type="component" value="Unassembled WGS sequence"/>
</dbReference>
<evidence type="ECO:0000313" key="9">
    <source>
        <dbReference type="EMBL" id="CAH3160376.1"/>
    </source>
</evidence>
<dbReference type="InterPro" id="IPR007110">
    <property type="entry name" value="Ig-like_dom"/>
</dbReference>
<reference evidence="9 10" key="1">
    <citation type="submission" date="2022-05" db="EMBL/GenBank/DDBJ databases">
        <authorList>
            <consortium name="Genoscope - CEA"/>
            <person name="William W."/>
        </authorList>
    </citation>
    <scope>NUCLEOTIDE SEQUENCE [LARGE SCALE GENOMIC DNA]</scope>
</reference>
<dbReference type="InterPro" id="IPR057774">
    <property type="entry name" value="D8C_UMOD/GP2/OIT3-like"/>
</dbReference>
<feature type="region of interest" description="Disordered" evidence="5">
    <location>
        <begin position="48"/>
        <end position="95"/>
    </location>
</feature>